<dbReference type="GO" id="GO:0016787">
    <property type="term" value="F:hydrolase activity"/>
    <property type="evidence" value="ECO:0007669"/>
    <property type="project" value="UniProtKB-KW"/>
</dbReference>
<dbReference type="AlphaFoldDB" id="A0A562ZXZ0"/>
<dbReference type="OrthoDB" id="2987348at2"/>
<dbReference type="SUPFAM" id="SSF53474">
    <property type="entry name" value="alpha/beta-Hydrolases"/>
    <property type="match status" value="1"/>
</dbReference>
<dbReference type="Gene3D" id="3.40.50.1820">
    <property type="entry name" value="alpha/beta hydrolase"/>
    <property type="match status" value="1"/>
</dbReference>
<evidence type="ECO:0000313" key="4">
    <source>
        <dbReference type="Proteomes" id="UP000318199"/>
    </source>
</evidence>
<dbReference type="InterPro" id="IPR029058">
    <property type="entry name" value="AB_hydrolase_fold"/>
</dbReference>
<dbReference type="PRINTS" id="PR00412">
    <property type="entry name" value="EPOXHYDRLASE"/>
</dbReference>
<name>A0A562ZXZ0_9BURK</name>
<reference evidence="3 4" key="1">
    <citation type="submission" date="2019-07" db="EMBL/GenBank/DDBJ databases">
        <title>Caenimonas sedimenti sp. nov., isolated from activated sludge.</title>
        <authorList>
            <person name="Xu J."/>
        </authorList>
    </citation>
    <scope>NUCLEOTIDE SEQUENCE [LARGE SCALE GENOMIC DNA]</scope>
    <source>
        <strain evidence="3 4">HX-9-20</strain>
    </source>
</reference>
<evidence type="ECO:0000313" key="3">
    <source>
        <dbReference type="EMBL" id="TWO73251.1"/>
    </source>
</evidence>
<comment type="caution">
    <text evidence="3">The sequence shown here is derived from an EMBL/GenBank/DDBJ whole genome shotgun (WGS) entry which is preliminary data.</text>
</comment>
<keyword evidence="1 3" id="KW-0378">Hydrolase</keyword>
<dbReference type="Proteomes" id="UP000318199">
    <property type="component" value="Unassembled WGS sequence"/>
</dbReference>
<dbReference type="InterPro" id="IPR000639">
    <property type="entry name" value="Epox_hydrolase-like"/>
</dbReference>
<dbReference type="PANTHER" id="PTHR43329">
    <property type="entry name" value="EPOXIDE HYDROLASE"/>
    <property type="match status" value="1"/>
</dbReference>
<sequence>MRIGGCAIHIEGAGPETLLMLHGWPDTHALWDGTVEVLRDSFRCARFTWPGFEPGSPRTLPQLDDILALLLEVVDALCPGGKVTLVLHDWGCIFGYQFAMRHPERVERIIGVDIGDVASLVRELDGRGKLAIAAYQVWLSAAWKMGGALGDWMTRSMARWLRAPAPASTLHWQMNWPYYLTWFGGKAALPRHSVPFHPSCPMLFIHGRRKHVRFHSRSWAAALAEQPGNRVEAFDTGHWVMVQAPARFHQVVRDWLLQRSG</sequence>
<protein>
    <submittedName>
        <fullName evidence="3">Alpha/beta hydrolase</fullName>
    </submittedName>
</protein>
<gene>
    <name evidence="3" type="ORF">FN976_01190</name>
</gene>
<proteinExistence type="predicted"/>
<accession>A0A562ZXZ0</accession>
<dbReference type="InterPro" id="IPR000073">
    <property type="entry name" value="AB_hydrolase_1"/>
</dbReference>
<keyword evidence="4" id="KW-1185">Reference proteome</keyword>
<feature type="domain" description="AB hydrolase-1" evidence="2">
    <location>
        <begin position="18"/>
        <end position="249"/>
    </location>
</feature>
<dbReference type="Pfam" id="PF12697">
    <property type="entry name" value="Abhydrolase_6"/>
    <property type="match status" value="1"/>
</dbReference>
<evidence type="ECO:0000256" key="1">
    <source>
        <dbReference type="ARBA" id="ARBA00022801"/>
    </source>
</evidence>
<dbReference type="EMBL" id="VOBQ01000002">
    <property type="protein sequence ID" value="TWO73251.1"/>
    <property type="molecule type" value="Genomic_DNA"/>
</dbReference>
<organism evidence="3 4">
    <name type="scientific">Caenimonas sedimenti</name>
    <dbReference type="NCBI Taxonomy" id="2596921"/>
    <lineage>
        <taxon>Bacteria</taxon>
        <taxon>Pseudomonadati</taxon>
        <taxon>Pseudomonadota</taxon>
        <taxon>Betaproteobacteria</taxon>
        <taxon>Burkholderiales</taxon>
        <taxon>Comamonadaceae</taxon>
        <taxon>Caenimonas</taxon>
    </lineage>
</organism>
<evidence type="ECO:0000259" key="2">
    <source>
        <dbReference type="Pfam" id="PF12697"/>
    </source>
</evidence>